<comment type="caution">
    <text evidence="1">The sequence shown here is derived from an EMBL/GenBank/DDBJ whole genome shotgun (WGS) entry which is preliminary data.</text>
</comment>
<name>A0AB36V896_BACTU</name>
<organism evidence="1 2">
    <name type="scientific">Bacillus thuringiensis</name>
    <dbReference type="NCBI Taxonomy" id="1428"/>
    <lineage>
        <taxon>Bacteria</taxon>
        <taxon>Bacillati</taxon>
        <taxon>Bacillota</taxon>
        <taxon>Bacilli</taxon>
        <taxon>Bacillales</taxon>
        <taxon>Bacillaceae</taxon>
        <taxon>Bacillus</taxon>
        <taxon>Bacillus cereus group</taxon>
    </lineage>
</organism>
<sequence>MEIKNRCIYFKDYESKLTYKSGEHIFPAGLGGIKKLPKGYVSHDFNNSVSGIETEFMRRSPIALPRQFYGPGKRGNLNEKRATKSEVALMYDENSPLVIKFGYISLGNPFSLPQLKINTNATFNFYSDKSLGEPLEQFDGFIKNLKKFTSRYKTYIDDRIDEASFLIGYEEEEKKWHLAFNNENHGIEIKKWIEVVLNQKEHKISTPQYGKIQPTVNQQMKIDIDAYFRVYAKTAFNFLAYVTGQEFVLQSCFDPIRDWIKNGGDNHFVAISTKKNPINALNTIPFPDESHIILLLKINNDLMAYVRFYDDTFGHFVRLCKNYSDNWGMDGFICDWKNRREIKIFDYIREVNENLER</sequence>
<accession>A0AB36V896</accession>
<dbReference type="AlphaFoldDB" id="A0AB36V896"/>
<protein>
    <recommendedName>
        <fullName evidence="3">HNH endonuclease</fullName>
    </recommendedName>
</protein>
<dbReference type="Proteomes" id="UP000223445">
    <property type="component" value="Unassembled WGS sequence"/>
</dbReference>
<evidence type="ECO:0008006" key="3">
    <source>
        <dbReference type="Google" id="ProtNLM"/>
    </source>
</evidence>
<proteinExistence type="predicted"/>
<dbReference type="EMBL" id="NUPM01000012">
    <property type="protein sequence ID" value="PGZ02218.1"/>
    <property type="molecule type" value="Genomic_DNA"/>
</dbReference>
<evidence type="ECO:0000313" key="1">
    <source>
        <dbReference type="EMBL" id="PGZ02218.1"/>
    </source>
</evidence>
<reference evidence="1 2" key="1">
    <citation type="submission" date="2017-09" db="EMBL/GenBank/DDBJ databases">
        <title>Large-scale bioinformatics analysis of Bacillus genomes uncovers conserved roles of natural products in bacterial physiology.</title>
        <authorList>
            <consortium name="Agbiome Team Llc"/>
            <person name="Bleich R.M."/>
            <person name="Grubbs K.J."/>
            <person name="Santa Maria K.C."/>
            <person name="Allen S.E."/>
            <person name="Farag S."/>
            <person name="Shank E.A."/>
            <person name="Bowers A."/>
        </authorList>
    </citation>
    <scope>NUCLEOTIDE SEQUENCE [LARGE SCALE GENOMIC DNA]</scope>
    <source>
        <strain evidence="1 2">AFS030179</strain>
    </source>
</reference>
<dbReference type="RefSeq" id="WP_000403733.1">
    <property type="nucleotide sequence ID" value="NZ_NUPM01000012.1"/>
</dbReference>
<evidence type="ECO:0000313" key="2">
    <source>
        <dbReference type="Proteomes" id="UP000223445"/>
    </source>
</evidence>
<gene>
    <name evidence="1" type="ORF">COE48_18170</name>
</gene>